<sequence length="262" mass="28864">MRRRLVLASSSASPPARSTLPPFAESGGRRRRTSSRKELPVALHLPKVEAEVLLPQPKAGSSAGDDGNNVDESSDEASLAELGVKVFPNMPPQSAANTWVRFVNNAKACINHYNKKYQVASWVRLLVEAGLKKSPHLPTRQSTRKIDPLLLGEQDGSYYYHINFHAQDKKGHAQLFFGEIRVCVAPEEEDATCCSPVSPSDAGGKRLQTVEEAMKYKFPTWGTAGMDEECCYGCYPAMKHPKGTCYVAGHVADPRQYFVPDK</sequence>
<protein>
    <recommendedName>
        <fullName evidence="2">DUF3615 domain-containing protein</fullName>
    </recommendedName>
</protein>
<organism evidence="3 4">
    <name type="scientific">Panicum hallii var. hallii</name>
    <dbReference type="NCBI Taxonomy" id="1504633"/>
    <lineage>
        <taxon>Eukaryota</taxon>
        <taxon>Viridiplantae</taxon>
        <taxon>Streptophyta</taxon>
        <taxon>Embryophyta</taxon>
        <taxon>Tracheophyta</taxon>
        <taxon>Spermatophyta</taxon>
        <taxon>Magnoliopsida</taxon>
        <taxon>Liliopsida</taxon>
        <taxon>Poales</taxon>
        <taxon>Poaceae</taxon>
        <taxon>PACMAD clade</taxon>
        <taxon>Panicoideae</taxon>
        <taxon>Panicodae</taxon>
        <taxon>Paniceae</taxon>
        <taxon>Panicinae</taxon>
        <taxon>Panicum</taxon>
        <taxon>Panicum sect. Panicum</taxon>
    </lineage>
</organism>
<proteinExistence type="predicted"/>
<reference evidence="3 4" key="1">
    <citation type="submission" date="2018-04" db="EMBL/GenBank/DDBJ databases">
        <title>WGS assembly of Panicum hallii var. hallii HAL2.</title>
        <authorList>
            <person name="Lovell J."/>
            <person name="Jenkins J."/>
            <person name="Lowry D."/>
            <person name="Mamidi S."/>
            <person name="Sreedasyam A."/>
            <person name="Weng X."/>
            <person name="Barry K."/>
            <person name="Bonette J."/>
            <person name="Campitelli B."/>
            <person name="Daum C."/>
            <person name="Gordon S."/>
            <person name="Gould B."/>
            <person name="Lipzen A."/>
            <person name="MacQueen A."/>
            <person name="Palacio-Mejia J."/>
            <person name="Plott C."/>
            <person name="Shakirov E."/>
            <person name="Shu S."/>
            <person name="Yoshinaga Y."/>
            <person name="Zane M."/>
            <person name="Rokhsar D."/>
            <person name="Grimwood J."/>
            <person name="Schmutz J."/>
            <person name="Juenger T."/>
        </authorList>
    </citation>
    <scope>NUCLEOTIDE SEQUENCE [LARGE SCALE GENOMIC DNA]</scope>
    <source>
        <strain evidence="4">cv. HAL2</strain>
    </source>
</reference>
<dbReference type="Gramene" id="PUZ74126">
    <property type="protein sequence ID" value="PUZ74126"/>
    <property type="gene ID" value="GQ55_1G040600"/>
</dbReference>
<dbReference type="InterPro" id="IPR022059">
    <property type="entry name" value="DUF3615"/>
</dbReference>
<dbReference type="Proteomes" id="UP000244336">
    <property type="component" value="Chromosome 1"/>
</dbReference>
<evidence type="ECO:0000313" key="4">
    <source>
        <dbReference type="Proteomes" id="UP000244336"/>
    </source>
</evidence>
<dbReference type="AlphaFoldDB" id="A0A2T7F223"/>
<gene>
    <name evidence="3" type="ORF">GQ55_1G040600</name>
</gene>
<feature type="region of interest" description="Disordered" evidence="1">
    <location>
        <begin position="1"/>
        <end position="41"/>
    </location>
</feature>
<feature type="domain" description="DUF3615" evidence="2">
    <location>
        <begin position="144"/>
        <end position="241"/>
    </location>
</feature>
<evidence type="ECO:0000256" key="1">
    <source>
        <dbReference type="SAM" id="MobiDB-lite"/>
    </source>
</evidence>
<feature type="compositionally biased region" description="Low complexity" evidence="1">
    <location>
        <begin position="1"/>
        <end position="22"/>
    </location>
</feature>
<dbReference type="PANTHER" id="PTHR33326">
    <property type="entry name" value="OS05G0543800 PROTEIN"/>
    <property type="match status" value="1"/>
</dbReference>
<evidence type="ECO:0000259" key="2">
    <source>
        <dbReference type="Pfam" id="PF12274"/>
    </source>
</evidence>
<dbReference type="Pfam" id="PF12274">
    <property type="entry name" value="DUF3615"/>
    <property type="match status" value="1"/>
</dbReference>
<dbReference type="EMBL" id="CM009749">
    <property type="protein sequence ID" value="PUZ74126.1"/>
    <property type="molecule type" value="Genomic_DNA"/>
</dbReference>
<keyword evidence="4" id="KW-1185">Reference proteome</keyword>
<dbReference type="PANTHER" id="PTHR33326:SF45">
    <property type="entry name" value="OS05G0477500 PROTEIN"/>
    <property type="match status" value="1"/>
</dbReference>
<feature type="region of interest" description="Disordered" evidence="1">
    <location>
        <begin position="53"/>
        <end position="75"/>
    </location>
</feature>
<evidence type="ECO:0000313" key="3">
    <source>
        <dbReference type="EMBL" id="PUZ74126.1"/>
    </source>
</evidence>
<name>A0A2T7F223_9POAL</name>
<dbReference type="OrthoDB" id="632742at2759"/>
<accession>A0A2T7F223</accession>